<evidence type="ECO:0000313" key="2">
    <source>
        <dbReference type="Proteomes" id="UP001163321"/>
    </source>
</evidence>
<protein>
    <submittedName>
        <fullName evidence="1">Uncharacterized protein</fullName>
    </submittedName>
</protein>
<proteinExistence type="predicted"/>
<name>A0ACC0W3I5_9STRA</name>
<comment type="caution">
    <text evidence="1">The sequence shown here is derived from an EMBL/GenBank/DDBJ whole genome shotgun (WGS) entry which is preliminary data.</text>
</comment>
<organism evidence="1 2">
    <name type="scientific">Peronosclerospora sorghi</name>
    <dbReference type="NCBI Taxonomy" id="230839"/>
    <lineage>
        <taxon>Eukaryota</taxon>
        <taxon>Sar</taxon>
        <taxon>Stramenopiles</taxon>
        <taxon>Oomycota</taxon>
        <taxon>Peronosporomycetes</taxon>
        <taxon>Peronosporales</taxon>
        <taxon>Peronosporaceae</taxon>
        <taxon>Peronosclerospora</taxon>
    </lineage>
</organism>
<keyword evidence="2" id="KW-1185">Reference proteome</keyword>
<dbReference type="Proteomes" id="UP001163321">
    <property type="component" value="Chromosome 4"/>
</dbReference>
<accession>A0ACC0W3I5</accession>
<sequence>MRSDESDYGAATLSKKLIQHIDVSSVLTAYAAATDTKTQDRGNLDLIRCIFEPESSNYFAERDVLAQNMVYSLFSRSKCRLRVSRNRGKVGPYYLGNMLDDRGVLMEAVEGVEKFMTLLYYRLFAEDRAISTTELQHGDRSALNVSRLLRERDNVTMVLDLLREVKPLVVLQGPNDSEKEYIVAPAADVQADLEASEDENGDVDD</sequence>
<gene>
    <name evidence="1" type="ORF">PsorP6_005236</name>
</gene>
<evidence type="ECO:0000313" key="1">
    <source>
        <dbReference type="EMBL" id="KAI9913017.1"/>
    </source>
</evidence>
<dbReference type="EMBL" id="CM047583">
    <property type="protein sequence ID" value="KAI9913017.1"/>
    <property type="molecule type" value="Genomic_DNA"/>
</dbReference>
<reference evidence="1 2" key="1">
    <citation type="journal article" date="2022" name="bioRxiv">
        <title>The genome of the oomycete Peronosclerospora sorghi, a cosmopolitan pathogen of maize and sorghum, is inflated with dispersed pseudogenes.</title>
        <authorList>
            <person name="Fletcher K."/>
            <person name="Martin F."/>
            <person name="Isakeit T."/>
            <person name="Cavanaugh K."/>
            <person name="Magill C."/>
            <person name="Michelmore R."/>
        </authorList>
    </citation>
    <scope>NUCLEOTIDE SEQUENCE [LARGE SCALE GENOMIC DNA]</scope>
    <source>
        <strain evidence="1">P6</strain>
    </source>
</reference>